<keyword evidence="3" id="KW-1185">Reference proteome</keyword>
<protein>
    <submittedName>
        <fullName evidence="2">Putative signal peptide protein</fullName>
    </submittedName>
</protein>
<name>A0A0L6VKI3_9BASI</name>
<feature type="signal peptide" evidence="1">
    <location>
        <begin position="1"/>
        <end position="23"/>
    </location>
</feature>
<dbReference type="AlphaFoldDB" id="A0A0L6VKI3"/>
<sequence>MNATTWWALNLGVVRLIPSSTWELSVRVKSPLKNCVGKHSFKEELVNDGRTSNFCWNLLDTNLFRSTSDQFPINHEDISCFGYKSPYELCIEIRFTPLTWGFNACRGGFLPFYPFTPLLCTAKKNSQLPAVDEQHAPVKLPSKLHRFTCVYYLAQSLCITAWLNQSWRKVGLSKFCLQGLETKHSPPMISSKLFIFVTKRLTSAELFDPWCTETCFLAGREPSDGLYLIYSHWLSLSDGGSCSLVVSLTLCAALILRGPVSLRDRFLSFQLLLRSRIKLFYEILLIIIPMYNTLGNYFLAQKLSENYHSPGQNQPEPLRSSGHTDPPLLGQFPTHQFPLKYPCALAAKKLGLCLQNSRRRMSSLQLPPPLLSSVSELLLLFGVEFRAKRFNKTTLCPMATLEAQAHRSIGLTPGVELFRIFRAFVRLSGLTFAFRGGLSRHHRRIRRTRVVLEGAAGGECRGGPEGRLNQGSAAGSGNQWGFGGVGTPWERGGVAGSGRVVGGEMQEFWVWKGGVFVHRGDYRIIVSSSGNKSKGKIRESTLEDHQRQNIHSLFPGCSVQIVVTRELKPKSTQYTSEKDTQLPIEMVFLSTACGGTIYNNLCQYNTRAPEVLRNRTFNFLYVQFLQLCCPVVLKTPGKQGTPHPAIYILRLEHPFTRIPEPSLSAMCMKLGVSNGCAKYYHCDES</sequence>
<evidence type="ECO:0000313" key="2">
    <source>
        <dbReference type="EMBL" id="KNZ60640.1"/>
    </source>
</evidence>
<dbReference type="Proteomes" id="UP000037035">
    <property type="component" value="Unassembled WGS sequence"/>
</dbReference>
<organism evidence="2 3">
    <name type="scientific">Puccinia sorghi</name>
    <dbReference type="NCBI Taxonomy" id="27349"/>
    <lineage>
        <taxon>Eukaryota</taxon>
        <taxon>Fungi</taxon>
        <taxon>Dikarya</taxon>
        <taxon>Basidiomycota</taxon>
        <taxon>Pucciniomycotina</taxon>
        <taxon>Pucciniomycetes</taxon>
        <taxon>Pucciniales</taxon>
        <taxon>Pucciniaceae</taxon>
        <taxon>Puccinia</taxon>
    </lineage>
</organism>
<reference evidence="2 3" key="1">
    <citation type="submission" date="2015-08" db="EMBL/GenBank/DDBJ databases">
        <title>Next Generation Sequencing and Analysis of the Genome of Puccinia sorghi L Schw, the Causal Agent of Maize Common Rust.</title>
        <authorList>
            <person name="Rochi L."/>
            <person name="Burguener G."/>
            <person name="Darino M."/>
            <person name="Turjanski A."/>
            <person name="Kreff E."/>
            <person name="Dieguez M.J."/>
            <person name="Sacco F."/>
        </authorList>
    </citation>
    <scope>NUCLEOTIDE SEQUENCE [LARGE SCALE GENOMIC DNA]</scope>
    <source>
        <strain evidence="2 3">RO10H11247</strain>
    </source>
</reference>
<accession>A0A0L6VKI3</accession>
<feature type="chain" id="PRO_5005568422" evidence="1">
    <location>
        <begin position="24"/>
        <end position="685"/>
    </location>
</feature>
<gene>
    <name evidence="2" type="ORF">VP01_1525g1</name>
</gene>
<dbReference type="VEuPathDB" id="FungiDB:VP01_1525g1"/>
<keyword evidence="1" id="KW-0732">Signal</keyword>
<proteinExistence type="predicted"/>
<evidence type="ECO:0000256" key="1">
    <source>
        <dbReference type="SAM" id="SignalP"/>
    </source>
</evidence>
<comment type="caution">
    <text evidence="2">The sequence shown here is derived from an EMBL/GenBank/DDBJ whole genome shotgun (WGS) entry which is preliminary data.</text>
</comment>
<evidence type="ECO:0000313" key="3">
    <source>
        <dbReference type="Proteomes" id="UP000037035"/>
    </source>
</evidence>
<dbReference type="EMBL" id="LAVV01005842">
    <property type="protein sequence ID" value="KNZ60640.1"/>
    <property type="molecule type" value="Genomic_DNA"/>
</dbReference>